<dbReference type="GO" id="GO:0032259">
    <property type="term" value="P:methylation"/>
    <property type="evidence" value="ECO:0007669"/>
    <property type="project" value="UniProtKB-KW"/>
</dbReference>
<dbReference type="GO" id="GO:0003886">
    <property type="term" value="F:DNA (cytosine-5-)-methyltransferase activity"/>
    <property type="evidence" value="ECO:0007669"/>
    <property type="project" value="TreeGrafter"/>
</dbReference>
<comment type="caution">
    <text evidence="9">The sequence shown here is derived from an EMBL/GenBank/DDBJ whole genome shotgun (WGS) entry which is preliminary data.</text>
</comment>
<evidence type="ECO:0000256" key="1">
    <source>
        <dbReference type="ARBA" id="ARBA00004123"/>
    </source>
</evidence>
<keyword evidence="7" id="KW-0539">Nucleus</keyword>
<evidence type="ECO:0000256" key="3">
    <source>
        <dbReference type="ARBA" id="ARBA00022679"/>
    </source>
</evidence>
<evidence type="ECO:0000256" key="7">
    <source>
        <dbReference type="ARBA" id="ARBA00023242"/>
    </source>
</evidence>
<keyword evidence="6" id="KW-0238">DNA-binding</keyword>
<dbReference type="PANTHER" id="PTHR23068">
    <property type="entry name" value="DNA CYTOSINE-5- -METHYLTRANSFERASE 3-RELATED"/>
    <property type="match status" value="1"/>
</dbReference>
<dbReference type="GO" id="GO:0003677">
    <property type="term" value="F:DNA binding"/>
    <property type="evidence" value="ECO:0007669"/>
    <property type="project" value="UniProtKB-KW"/>
</dbReference>
<dbReference type="EMBL" id="JADFTS010000002">
    <property type="protein sequence ID" value="KAF9619551.1"/>
    <property type="molecule type" value="Genomic_DNA"/>
</dbReference>
<accession>A0A835IKP8</accession>
<evidence type="ECO:0000256" key="6">
    <source>
        <dbReference type="ARBA" id="ARBA00023125"/>
    </source>
</evidence>
<dbReference type="OrthoDB" id="1997077at2759"/>
<sequence>MDFSIGESSSTIDACVYIYAGPDTLVIDLIDFIYAARVQKAVDSPIREPPRQIQDDVEVDTVAYHFSVLKSFSPNGITLSSLFSGIGGAEVALHRLGILLKTVVSVEISAEISDGNDCCFS</sequence>
<dbReference type="AlphaFoldDB" id="A0A835IKP8"/>
<organism evidence="9 10">
    <name type="scientific">Coptis chinensis</name>
    <dbReference type="NCBI Taxonomy" id="261450"/>
    <lineage>
        <taxon>Eukaryota</taxon>
        <taxon>Viridiplantae</taxon>
        <taxon>Streptophyta</taxon>
        <taxon>Embryophyta</taxon>
        <taxon>Tracheophyta</taxon>
        <taxon>Spermatophyta</taxon>
        <taxon>Magnoliopsida</taxon>
        <taxon>Ranunculales</taxon>
        <taxon>Ranunculaceae</taxon>
        <taxon>Coptidoideae</taxon>
        <taxon>Coptis</taxon>
    </lineage>
</organism>
<evidence type="ECO:0000256" key="5">
    <source>
        <dbReference type="ARBA" id="ARBA00022737"/>
    </source>
</evidence>
<keyword evidence="2" id="KW-0489">Methyltransferase</keyword>
<reference evidence="9 10" key="1">
    <citation type="submission" date="2020-10" db="EMBL/GenBank/DDBJ databases">
        <title>The Coptis chinensis genome and diversification of protoberbering-type alkaloids.</title>
        <authorList>
            <person name="Wang B."/>
            <person name="Shu S."/>
            <person name="Song C."/>
            <person name="Liu Y."/>
        </authorList>
    </citation>
    <scope>NUCLEOTIDE SEQUENCE [LARGE SCALE GENOMIC DNA]</scope>
    <source>
        <strain evidence="9">HL-2020</strain>
        <tissue evidence="9">Leaf</tissue>
    </source>
</reference>
<gene>
    <name evidence="9" type="ORF">IFM89_007378</name>
</gene>
<keyword evidence="10" id="KW-1185">Reference proteome</keyword>
<proteinExistence type="predicted"/>
<keyword evidence="3" id="KW-0808">Transferase</keyword>
<dbReference type="PANTHER" id="PTHR23068:SF25">
    <property type="entry name" value="DNA (CYTOSINE-5)-METHYLTRANSFERASE DRM2"/>
    <property type="match status" value="1"/>
</dbReference>
<keyword evidence="4" id="KW-0949">S-adenosyl-L-methionine</keyword>
<evidence type="ECO:0000313" key="9">
    <source>
        <dbReference type="EMBL" id="KAF9619551.1"/>
    </source>
</evidence>
<dbReference type="Proteomes" id="UP000631114">
    <property type="component" value="Unassembled WGS sequence"/>
</dbReference>
<dbReference type="PROSITE" id="PS51680">
    <property type="entry name" value="SAM_MT_DRM"/>
    <property type="match status" value="1"/>
</dbReference>
<dbReference type="InterPro" id="IPR050390">
    <property type="entry name" value="C5-Methyltransferase"/>
</dbReference>
<evidence type="ECO:0000259" key="8">
    <source>
        <dbReference type="PROSITE" id="PS51680"/>
    </source>
</evidence>
<evidence type="ECO:0000256" key="2">
    <source>
        <dbReference type="ARBA" id="ARBA00022603"/>
    </source>
</evidence>
<dbReference type="InterPro" id="IPR029063">
    <property type="entry name" value="SAM-dependent_MTases_sf"/>
</dbReference>
<comment type="subcellular location">
    <subcellularLocation>
        <location evidence="1">Nucleus</location>
    </subcellularLocation>
</comment>
<dbReference type="GO" id="GO:0005634">
    <property type="term" value="C:nucleus"/>
    <property type="evidence" value="ECO:0007669"/>
    <property type="project" value="UniProtKB-SubCell"/>
</dbReference>
<dbReference type="InterPro" id="IPR030380">
    <property type="entry name" value="SAM_MeTfrase_DRM"/>
</dbReference>
<protein>
    <recommendedName>
        <fullName evidence="8">SAM-dependent MTase DRM-type domain-containing protein</fullName>
    </recommendedName>
</protein>
<feature type="domain" description="SAM-dependent MTase DRM-type" evidence="8">
    <location>
        <begin position="1"/>
        <end position="121"/>
    </location>
</feature>
<evidence type="ECO:0000313" key="10">
    <source>
        <dbReference type="Proteomes" id="UP000631114"/>
    </source>
</evidence>
<keyword evidence="5" id="KW-0677">Repeat</keyword>
<evidence type="ECO:0000256" key="4">
    <source>
        <dbReference type="ARBA" id="ARBA00022691"/>
    </source>
</evidence>
<name>A0A835IKP8_9MAGN</name>
<dbReference type="Gene3D" id="3.40.50.150">
    <property type="entry name" value="Vaccinia Virus protein VP39"/>
    <property type="match status" value="1"/>
</dbReference>